<evidence type="ECO:0000256" key="3">
    <source>
        <dbReference type="ARBA" id="ARBA00006046"/>
    </source>
</evidence>
<dbReference type="PROSITE" id="PS00982">
    <property type="entry name" value="PHYTOENE_DH"/>
    <property type="match status" value="1"/>
</dbReference>
<dbReference type="FunFam" id="3.50.50.60:FF:000413">
    <property type="entry name" value="Phytoene desaturase (lycopene-forming)"/>
    <property type="match status" value="1"/>
</dbReference>
<dbReference type="InterPro" id="IPR036188">
    <property type="entry name" value="FAD/NAD-bd_sf"/>
</dbReference>
<evidence type="ECO:0000256" key="2">
    <source>
        <dbReference type="ARBA" id="ARBA00004829"/>
    </source>
</evidence>
<evidence type="ECO:0000256" key="1">
    <source>
        <dbReference type="ARBA" id="ARBA00001974"/>
    </source>
</evidence>
<evidence type="ECO:0000256" key="6">
    <source>
        <dbReference type="ARBA" id="ARBA00022827"/>
    </source>
</evidence>
<dbReference type="EC" id="1.3.99.28" evidence="10"/>
<keyword evidence="7 13" id="KW-0560">Oxidoreductase</keyword>
<dbReference type="GO" id="GO:0071949">
    <property type="term" value="F:FAD binding"/>
    <property type="evidence" value="ECO:0007669"/>
    <property type="project" value="UniProtKB-ARBA"/>
</dbReference>
<dbReference type="RefSeq" id="WP_111199431.1">
    <property type="nucleotide sequence ID" value="NZ_QKVK01000007.1"/>
</dbReference>
<comment type="caution">
    <text evidence="15">The sequence shown here is derived from an EMBL/GenBank/DDBJ whole genome shotgun (WGS) entry which is preliminary data.</text>
</comment>
<evidence type="ECO:0000256" key="7">
    <source>
        <dbReference type="ARBA" id="ARBA00023002"/>
    </source>
</evidence>
<evidence type="ECO:0000256" key="5">
    <source>
        <dbReference type="ARBA" id="ARBA00022746"/>
    </source>
</evidence>
<accession>A0A2W2BRK7</accession>
<evidence type="ECO:0000259" key="14">
    <source>
        <dbReference type="Pfam" id="PF01593"/>
    </source>
</evidence>
<reference evidence="16" key="1">
    <citation type="submission" date="2018-06" db="EMBL/GenBank/DDBJ databases">
        <title>Aestuariibacter litoralis strain KCTC 52945T.</title>
        <authorList>
            <person name="Li X."/>
            <person name="Salam N."/>
            <person name="Li J.-L."/>
            <person name="Chen Y.-M."/>
            <person name="Yang Z.-W."/>
            <person name="Zhang L.-Y."/>
            <person name="Han M.-X."/>
            <person name="Xiao M."/>
            <person name="Li W.-J."/>
        </authorList>
    </citation>
    <scope>NUCLEOTIDE SEQUENCE [LARGE SCALE GENOMIC DNA]</scope>
    <source>
        <strain evidence="16">KCTC 52945</strain>
    </source>
</reference>
<evidence type="ECO:0000313" key="16">
    <source>
        <dbReference type="Proteomes" id="UP000248795"/>
    </source>
</evidence>
<keyword evidence="5 13" id="KW-0125">Carotenoid biosynthesis</keyword>
<dbReference type="AlphaFoldDB" id="A0A2W2BRK7"/>
<keyword evidence="4" id="KW-0285">Flavoprotein</keyword>
<protein>
    <recommendedName>
        <fullName evidence="11">Phytoene desaturase (neurosporene-forming)</fullName>
        <ecNumber evidence="10">1.3.99.28</ecNumber>
    </recommendedName>
    <alternativeName>
        <fullName evidence="12">3-step phytoene desaturase</fullName>
    </alternativeName>
    <alternativeName>
        <fullName evidence="8">Phytoene dehydrogenase</fullName>
    </alternativeName>
</protein>
<keyword evidence="16" id="KW-1185">Reference proteome</keyword>
<evidence type="ECO:0000256" key="13">
    <source>
        <dbReference type="RuleBase" id="RU362075"/>
    </source>
</evidence>
<evidence type="ECO:0000313" key="15">
    <source>
        <dbReference type="EMBL" id="PZF76046.1"/>
    </source>
</evidence>
<dbReference type="EMBL" id="QKVK01000007">
    <property type="protein sequence ID" value="PZF76046.1"/>
    <property type="molecule type" value="Genomic_DNA"/>
</dbReference>
<name>A0A2W2BRK7_9HYPH</name>
<evidence type="ECO:0000256" key="12">
    <source>
        <dbReference type="ARBA" id="ARBA00083000"/>
    </source>
</evidence>
<dbReference type="InterPro" id="IPR002937">
    <property type="entry name" value="Amino_oxidase"/>
</dbReference>
<dbReference type="PRINTS" id="PR00419">
    <property type="entry name" value="ADXRDTASE"/>
</dbReference>
<evidence type="ECO:0000256" key="9">
    <source>
        <dbReference type="ARBA" id="ARBA00050961"/>
    </source>
</evidence>
<dbReference type="PANTHER" id="PTHR43734">
    <property type="entry name" value="PHYTOENE DESATURASE"/>
    <property type="match status" value="1"/>
</dbReference>
<dbReference type="PANTHER" id="PTHR43734:SF3">
    <property type="entry name" value="B-CAROTENE KETOLASE"/>
    <property type="match status" value="1"/>
</dbReference>
<sequence>MFTDIDHPPPRAAVADRRPHAAVIGSGLGGLAAAIRLGARGYRVTVYEKLEQPGGRASVFRQDGFTFDAGPTIITAPFILDELWSLAGETFSDDVTLKALDPFYDIRFDDGTVMSCCADPARMAEEIRRISPSDVAGYERFMTESEAIYRIGFEQLGHVPFGSPLDMLKIAPDLLRLGAWRTVHQHVAARVKDPKIRMALSFHPLFIGGNPFKVTAIYSMIAYLERAFGVHFAMGGTGALVQAMARLVQRQGNRIVLNTAVDEITCEGSRVTGLRLADGTEVPAAIVVSNAETAHTYTKLLRNAPRRRWSDAKLAKARYSMSLFVWYFGTNRKYEDVKHHTIMMGPRYRELLQDIFERKILAKDFSLYLHRPTATDPSLAPEGCDSFYVLSPVPHQDSGIDWATQAQTYKAAIAEHLDHTLLPGFRDHIVTEKLMTPIDFATRLSSAKGAAFGLEPVLLQSAWFRPNNKAEDIENLFLVGAGTHPGAGVPGVVSSARILDTVVPDAAAFA</sequence>
<dbReference type="FunFam" id="3.50.50.60:FF:000378">
    <property type="entry name" value="Phytoene desaturase"/>
    <property type="match status" value="1"/>
</dbReference>
<dbReference type="Gene3D" id="3.50.50.60">
    <property type="entry name" value="FAD/NAD(P)-binding domain"/>
    <property type="match status" value="2"/>
</dbReference>
<dbReference type="Pfam" id="PF01593">
    <property type="entry name" value="Amino_oxidase"/>
    <property type="match status" value="1"/>
</dbReference>
<dbReference type="GO" id="GO:0016117">
    <property type="term" value="P:carotenoid biosynthetic process"/>
    <property type="evidence" value="ECO:0007669"/>
    <property type="project" value="UniProtKB-KW"/>
</dbReference>
<gene>
    <name evidence="15" type="ORF">DK847_15510</name>
</gene>
<comment type="similarity">
    <text evidence="3 13">Belongs to the carotenoid/retinoid oxidoreductase family.</text>
</comment>
<comment type="catalytic activity">
    <reaction evidence="9">
        <text>15-cis-phytoene + 3 A = all-trans-neurosporene + 3 AH2</text>
        <dbReference type="Rhea" id="RHEA:30599"/>
        <dbReference type="ChEBI" id="CHEBI:13193"/>
        <dbReference type="ChEBI" id="CHEBI:16833"/>
        <dbReference type="ChEBI" id="CHEBI:17499"/>
        <dbReference type="ChEBI" id="CHEBI:27787"/>
        <dbReference type="EC" id="1.3.99.28"/>
    </reaction>
</comment>
<evidence type="ECO:0000256" key="4">
    <source>
        <dbReference type="ARBA" id="ARBA00022630"/>
    </source>
</evidence>
<evidence type="ECO:0000256" key="10">
    <source>
        <dbReference type="ARBA" id="ARBA00066679"/>
    </source>
</evidence>
<dbReference type="NCBIfam" id="TIGR02734">
    <property type="entry name" value="crtI_fam"/>
    <property type="match status" value="1"/>
</dbReference>
<proteinExistence type="inferred from homology"/>
<dbReference type="GO" id="GO:0016627">
    <property type="term" value="F:oxidoreductase activity, acting on the CH-CH group of donors"/>
    <property type="evidence" value="ECO:0007669"/>
    <property type="project" value="UniProtKB-ARBA"/>
</dbReference>
<organism evidence="15 16">
    <name type="scientific">Aestuariivirga litoralis</name>
    <dbReference type="NCBI Taxonomy" id="2650924"/>
    <lineage>
        <taxon>Bacteria</taxon>
        <taxon>Pseudomonadati</taxon>
        <taxon>Pseudomonadota</taxon>
        <taxon>Alphaproteobacteria</taxon>
        <taxon>Hyphomicrobiales</taxon>
        <taxon>Aestuariivirgaceae</taxon>
        <taxon>Aestuariivirga</taxon>
    </lineage>
</organism>
<feature type="domain" description="Amine oxidase" evidence="14">
    <location>
        <begin position="28"/>
        <end position="497"/>
    </location>
</feature>
<dbReference type="Proteomes" id="UP000248795">
    <property type="component" value="Unassembled WGS sequence"/>
</dbReference>
<comment type="cofactor">
    <cofactor evidence="1">
        <name>FAD</name>
        <dbReference type="ChEBI" id="CHEBI:57692"/>
    </cofactor>
</comment>
<dbReference type="InterPro" id="IPR008150">
    <property type="entry name" value="Phytoene_DH_bac_CS"/>
</dbReference>
<dbReference type="SUPFAM" id="SSF51905">
    <property type="entry name" value="FAD/NAD(P)-binding domain"/>
    <property type="match status" value="1"/>
</dbReference>
<comment type="pathway">
    <text evidence="2 13">Carotenoid biosynthesis.</text>
</comment>
<evidence type="ECO:0000256" key="8">
    <source>
        <dbReference type="ARBA" id="ARBA00031986"/>
    </source>
</evidence>
<keyword evidence="6" id="KW-0274">FAD</keyword>
<evidence type="ECO:0000256" key="11">
    <source>
        <dbReference type="ARBA" id="ARBA00073036"/>
    </source>
</evidence>
<dbReference type="InterPro" id="IPR014105">
    <property type="entry name" value="Carotenoid/retinoid_OxRdtase"/>
</dbReference>